<comment type="caution">
    <text evidence="2">The sequence shown here is derived from an EMBL/GenBank/DDBJ whole genome shotgun (WGS) entry which is preliminary data.</text>
</comment>
<accession>A0ABT0AI94</accession>
<feature type="signal peptide" evidence="1">
    <location>
        <begin position="1"/>
        <end position="22"/>
    </location>
</feature>
<dbReference type="Pfam" id="PF13689">
    <property type="entry name" value="DUF4154"/>
    <property type="match status" value="1"/>
</dbReference>
<reference evidence="2" key="1">
    <citation type="submission" date="2022-03" db="EMBL/GenBank/DDBJ databases">
        <title>Identification of a novel bacterium isolated from mangrove sediments.</title>
        <authorList>
            <person name="Pan X."/>
        </authorList>
    </citation>
    <scope>NUCLEOTIDE SEQUENCE</scope>
    <source>
        <strain evidence="2">B2637</strain>
    </source>
</reference>
<feature type="chain" id="PRO_5047528832" evidence="1">
    <location>
        <begin position="23"/>
        <end position="168"/>
    </location>
</feature>
<evidence type="ECO:0000256" key="1">
    <source>
        <dbReference type="SAM" id="SignalP"/>
    </source>
</evidence>
<keyword evidence="1" id="KW-0732">Signal</keyword>
<evidence type="ECO:0000313" key="3">
    <source>
        <dbReference type="Proteomes" id="UP001162802"/>
    </source>
</evidence>
<name>A0ABT0AI94_9SPHN</name>
<dbReference type="RefSeq" id="WP_243803262.1">
    <property type="nucleotide sequence ID" value="NZ_JALHAT010000074.1"/>
</dbReference>
<dbReference type="EMBL" id="JALHAT010000074">
    <property type="protein sequence ID" value="MCJ1962924.1"/>
    <property type="molecule type" value="Genomic_DNA"/>
</dbReference>
<gene>
    <name evidence="2" type="ORF">MTR65_19755</name>
</gene>
<dbReference type="Proteomes" id="UP001162802">
    <property type="component" value="Unassembled WGS sequence"/>
</dbReference>
<sequence>MRKPLLLHVLGSVLFAAGPVRAAPVDPNALKAAITLNLIRYIEIPDERGDGTIRLCVRRDLSAASQMARLNGRRLEKRTIAYRSIDDGAATGCDVVMLGEAGRSEVQRYRQQGRVIIGEGAGMLDTGATIGLLRTGNQIRFEINLKAAREAGVTISSKILRLAARVQQ</sequence>
<keyword evidence="3" id="KW-1185">Reference proteome</keyword>
<organism evidence="2 3">
    <name type="scientific">Novosphingobium mangrovi</name>
    <name type="common">ex Hu et al. 2023</name>
    <dbReference type="NCBI Taxonomy" id="2930094"/>
    <lineage>
        <taxon>Bacteria</taxon>
        <taxon>Pseudomonadati</taxon>
        <taxon>Pseudomonadota</taxon>
        <taxon>Alphaproteobacteria</taxon>
        <taxon>Sphingomonadales</taxon>
        <taxon>Sphingomonadaceae</taxon>
        <taxon>Novosphingobium</taxon>
    </lineage>
</organism>
<proteinExistence type="predicted"/>
<protein>
    <submittedName>
        <fullName evidence="2">YfiR family protein</fullName>
    </submittedName>
</protein>
<dbReference type="InterPro" id="IPR025293">
    <property type="entry name" value="YfiR/HmsC-like"/>
</dbReference>
<evidence type="ECO:0000313" key="2">
    <source>
        <dbReference type="EMBL" id="MCJ1962924.1"/>
    </source>
</evidence>